<protein>
    <recommendedName>
        <fullName evidence="9">Alpha-ketoglutarate-dependent dioxygenase alkB homolog 5</fullName>
    </recommendedName>
</protein>
<keyword evidence="4" id="KW-0223">Dioxygenase</keyword>
<name>A0A9N9TC37_PHYSR</name>
<dbReference type="InterPro" id="IPR037151">
    <property type="entry name" value="AlkB-like_sf"/>
</dbReference>
<evidence type="ECO:0000313" key="7">
    <source>
        <dbReference type="EMBL" id="CAG9855211.1"/>
    </source>
</evidence>
<dbReference type="GO" id="GO:0005634">
    <property type="term" value="C:nucleus"/>
    <property type="evidence" value="ECO:0007669"/>
    <property type="project" value="TreeGrafter"/>
</dbReference>
<evidence type="ECO:0000256" key="4">
    <source>
        <dbReference type="ARBA" id="ARBA00022964"/>
    </source>
</evidence>
<comment type="cofactor">
    <cofactor evidence="1">
        <name>Fe(2+)</name>
        <dbReference type="ChEBI" id="CHEBI:29033"/>
    </cofactor>
</comment>
<dbReference type="AlphaFoldDB" id="A0A9N9TC37"/>
<dbReference type="PANTHER" id="PTHR32074:SF2">
    <property type="entry name" value="RNA DEMETHYLASE ALKBH5"/>
    <property type="match status" value="1"/>
</dbReference>
<keyword evidence="5" id="KW-0560">Oxidoreductase</keyword>
<evidence type="ECO:0008006" key="9">
    <source>
        <dbReference type="Google" id="ProtNLM"/>
    </source>
</evidence>
<evidence type="ECO:0000256" key="3">
    <source>
        <dbReference type="ARBA" id="ARBA00022723"/>
    </source>
</evidence>
<dbReference type="GO" id="GO:0006397">
    <property type="term" value="P:mRNA processing"/>
    <property type="evidence" value="ECO:0007669"/>
    <property type="project" value="InterPro"/>
</dbReference>
<keyword evidence="3" id="KW-0479">Metal-binding</keyword>
<dbReference type="Proteomes" id="UP001153712">
    <property type="component" value="Chromosome 10"/>
</dbReference>
<evidence type="ECO:0000256" key="5">
    <source>
        <dbReference type="ARBA" id="ARBA00023002"/>
    </source>
</evidence>
<evidence type="ECO:0000256" key="6">
    <source>
        <dbReference type="ARBA" id="ARBA00023004"/>
    </source>
</evidence>
<evidence type="ECO:0000256" key="2">
    <source>
        <dbReference type="ARBA" id="ARBA00007879"/>
    </source>
</evidence>
<dbReference type="EMBL" id="OU900103">
    <property type="protein sequence ID" value="CAG9855211.1"/>
    <property type="molecule type" value="Genomic_DNA"/>
</dbReference>
<proteinExistence type="inferred from homology"/>
<comment type="similarity">
    <text evidence="2">Belongs to the alkB family.</text>
</comment>
<gene>
    <name evidence="7" type="ORF">PHYEVI_LOCUS1667</name>
</gene>
<dbReference type="GO" id="GO:0035515">
    <property type="term" value="F:oxidative RNA demethylase activity"/>
    <property type="evidence" value="ECO:0007669"/>
    <property type="project" value="InterPro"/>
</dbReference>
<dbReference type="PANTHER" id="PTHR32074">
    <property type="entry name" value="RNA DEMETHYLASE ALKBH5"/>
    <property type="match status" value="1"/>
</dbReference>
<dbReference type="GO" id="GO:0006406">
    <property type="term" value="P:mRNA export from nucleus"/>
    <property type="evidence" value="ECO:0007669"/>
    <property type="project" value="TreeGrafter"/>
</dbReference>
<evidence type="ECO:0000256" key="1">
    <source>
        <dbReference type="ARBA" id="ARBA00001954"/>
    </source>
</evidence>
<dbReference type="InterPro" id="IPR032860">
    <property type="entry name" value="ALKBH5"/>
</dbReference>
<reference evidence="7" key="1">
    <citation type="submission" date="2022-01" db="EMBL/GenBank/DDBJ databases">
        <authorList>
            <person name="King R."/>
        </authorList>
    </citation>
    <scope>NUCLEOTIDE SEQUENCE</scope>
</reference>
<dbReference type="SUPFAM" id="SSF51197">
    <property type="entry name" value="Clavaminate synthase-like"/>
    <property type="match status" value="1"/>
</dbReference>
<keyword evidence="8" id="KW-1185">Reference proteome</keyword>
<dbReference type="Gene3D" id="2.60.120.590">
    <property type="entry name" value="Alpha-ketoglutarate-dependent dioxygenase AlkB-like"/>
    <property type="match status" value="1"/>
</dbReference>
<sequence length="267" mass="30602">MNKYFTSNRNDSKITVLNGLQNSIRQYFIFPEHTLRNFEANIDEIVKKAKNGQLKELTVDDKPLRTKYFFGERYTYGHPENSLGSERLYPEGSVDVIPSWIAHNIIKPLVEVNILPENFVNSVVINDYKPRGCIVSHIDPPQIFDRPIVSLSLFSDSALSFGCKFHYKPLRSSKPLFRLPMPRGVVTSLSGFAANEITHCVRPEDVTQRRTVIMLRRVHDFAPRLSPLTGNLLHITSNEVLKIRKALMQKCIDSCRSTKGKIQKPYK</sequence>
<evidence type="ECO:0000313" key="8">
    <source>
        <dbReference type="Proteomes" id="UP001153712"/>
    </source>
</evidence>
<dbReference type="GO" id="GO:0046872">
    <property type="term" value="F:metal ion binding"/>
    <property type="evidence" value="ECO:0007669"/>
    <property type="project" value="UniProtKB-KW"/>
</dbReference>
<dbReference type="OrthoDB" id="271595at2759"/>
<keyword evidence="6" id="KW-0408">Iron</keyword>
<accession>A0A9N9TC37</accession>
<organism evidence="7 8">
    <name type="scientific">Phyllotreta striolata</name>
    <name type="common">Striped flea beetle</name>
    <name type="synonym">Crioceris striolata</name>
    <dbReference type="NCBI Taxonomy" id="444603"/>
    <lineage>
        <taxon>Eukaryota</taxon>
        <taxon>Metazoa</taxon>
        <taxon>Ecdysozoa</taxon>
        <taxon>Arthropoda</taxon>
        <taxon>Hexapoda</taxon>
        <taxon>Insecta</taxon>
        <taxon>Pterygota</taxon>
        <taxon>Neoptera</taxon>
        <taxon>Endopterygota</taxon>
        <taxon>Coleoptera</taxon>
        <taxon>Polyphaga</taxon>
        <taxon>Cucujiformia</taxon>
        <taxon>Chrysomeloidea</taxon>
        <taxon>Chrysomelidae</taxon>
        <taxon>Galerucinae</taxon>
        <taxon>Alticini</taxon>
        <taxon>Phyllotreta</taxon>
    </lineage>
</organism>